<name>A0A5N6ULA6_ASPTM</name>
<evidence type="ECO:0000313" key="3">
    <source>
        <dbReference type="Proteomes" id="UP000326950"/>
    </source>
</evidence>
<dbReference type="AlphaFoldDB" id="A0A5N6ULA6"/>
<dbReference type="EMBL" id="ML738675">
    <property type="protein sequence ID" value="KAE8159422.1"/>
    <property type="molecule type" value="Genomic_DNA"/>
</dbReference>
<feature type="chain" id="PRO_5024874403" evidence="1">
    <location>
        <begin position="24"/>
        <end position="68"/>
    </location>
</feature>
<feature type="signal peptide" evidence="1">
    <location>
        <begin position="1"/>
        <end position="23"/>
    </location>
</feature>
<gene>
    <name evidence="2" type="ORF">BDV40DRAFT_241615</name>
</gene>
<evidence type="ECO:0000256" key="1">
    <source>
        <dbReference type="SAM" id="SignalP"/>
    </source>
</evidence>
<dbReference type="Proteomes" id="UP000326950">
    <property type="component" value="Unassembled WGS sequence"/>
</dbReference>
<reference evidence="2 3" key="1">
    <citation type="submission" date="2019-04" db="EMBL/GenBank/DDBJ databases">
        <title>Friends and foes A comparative genomics study of 23 Aspergillus species from section Flavi.</title>
        <authorList>
            <consortium name="DOE Joint Genome Institute"/>
            <person name="Kjaerbolling I."/>
            <person name="Vesth T."/>
            <person name="Frisvad J.C."/>
            <person name="Nybo J.L."/>
            <person name="Theobald S."/>
            <person name="Kildgaard S."/>
            <person name="Isbrandt T."/>
            <person name="Kuo A."/>
            <person name="Sato A."/>
            <person name="Lyhne E.K."/>
            <person name="Kogle M.E."/>
            <person name="Wiebenga A."/>
            <person name="Kun R.S."/>
            <person name="Lubbers R.J."/>
            <person name="Makela M.R."/>
            <person name="Barry K."/>
            <person name="Chovatia M."/>
            <person name="Clum A."/>
            <person name="Daum C."/>
            <person name="Haridas S."/>
            <person name="He G."/>
            <person name="LaButti K."/>
            <person name="Lipzen A."/>
            <person name="Mondo S."/>
            <person name="Riley R."/>
            <person name="Salamov A."/>
            <person name="Simmons B.A."/>
            <person name="Magnuson J.K."/>
            <person name="Henrissat B."/>
            <person name="Mortensen U.H."/>
            <person name="Larsen T.O."/>
            <person name="Devries R.P."/>
            <person name="Grigoriev I.V."/>
            <person name="Machida M."/>
            <person name="Baker S.E."/>
            <person name="Andersen M.R."/>
        </authorList>
    </citation>
    <scope>NUCLEOTIDE SEQUENCE [LARGE SCALE GENOMIC DNA]</scope>
    <source>
        <strain evidence="2 3">CBS 117626</strain>
    </source>
</reference>
<protein>
    <submittedName>
        <fullName evidence="2">Uncharacterized protein</fullName>
    </submittedName>
</protein>
<sequence length="68" mass="7681">MVSELLWILFPSSLVCFFSFVHGLYDDEVMDCVRDCPLEGGIVRGVVDSLKVDRDNETSVSWKGNLQI</sequence>
<accession>A0A5N6ULA6</accession>
<keyword evidence="1" id="KW-0732">Signal</keyword>
<organism evidence="2 3">
    <name type="scientific">Aspergillus tamarii</name>
    <dbReference type="NCBI Taxonomy" id="41984"/>
    <lineage>
        <taxon>Eukaryota</taxon>
        <taxon>Fungi</taxon>
        <taxon>Dikarya</taxon>
        <taxon>Ascomycota</taxon>
        <taxon>Pezizomycotina</taxon>
        <taxon>Eurotiomycetes</taxon>
        <taxon>Eurotiomycetidae</taxon>
        <taxon>Eurotiales</taxon>
        <taxon>Aspergillaceae</taxon>
        <taxon>Aspergillus</taxon>
        <taxon>Aspergillus subgen. Circumdati</taxon>
    </lineage>
</organism>
<keyword evidence="3" id="KW-1185">Reference proteome</keyword>
<proteinExistence type="predicted"/>
<evidence type="ECO:0000313" key="2">
    <source>
        <dbReference type="EMBL" id="KAE8159422.1"/>
    </source>
</evidence>